<organism evidence="2 3">
    <name type="scientific">Paenibacillus montanisoli</name>
    <dbReference type="NCBI Taxonomy" id="2081970"/>
    <lineage>
        <taxon>Bacteria</taxon>
        <taxon>Bacillati</taxon>
        <taxon>Bacillota</taxon>
        <taxon>Bacilli</taxon>
        <taxon>Bacillales</taxon>
        <taxon>Paenibacillaceae</taxon>
        <taxon>Paenibacillus</taxon>
    </lineage>
</organism>
<dbReference type="OrthoDB" id="2382033at2"/>
<gene>
    <name evidence="2" type="ORF">DL346_10145</name>
</gene>
<comment type="caution">
    <text evidence="2">The sequence shown here is derived from an EMBL/GenBank/DDBJ whole genome shotgun (WGS) entry which is preliminary data.</text>
</comment>
<name>A0A328U712_9BACL</name>
<reference evidence="2 3" key="1">
    <citation type="submission" date="2018-06" db="EMBL/GenBank/DDBJ databases">
        <title>Paenibacillus montanisoli sp. nov., isolated from mountain area soil.</title>
        <authorList>
            <person name="Wu M."/>
        </authorList>
    </citation>
    <scope>NUCLEOTIDE SEQUENCE [LARGE SCALE GENOMIC DNA]</scope>
    <source>
        <strain evidence="2 3">RA17</strain>
    </source>
</reference>
<keyword evidence="1" id="KW-0472">Membrane</keyword>
<evidence type="ECO:0000313" key="3">
    <source>
        <dbReference type="Proteomes" id="UP000249260"/>
    </source>
</evidence>
<dbReference type="Proteomes" id="UP000249260">
    <property type="component" value="Unassembled WGS sequence"/>
</dbReference>
<protein>
    <submittedName>
        <fullName evidence="2">Uncharacterized protein</fullName>
    </submittedName>
</protein>
<proteinExistence type="predicted"/>
<keyword evidence="1" id="KW-1133">Transmembrane helix</keyword>
<dbReference type="AlphaFoldDB" id="A0A328U712"/>
<sequence length="87" mass="9534">MSDDGRKGSHAKQVWKGIGLLALLHLLLFVFPMAFFFISVAQLIYLIPALIVFRNNTGIFQGLLIGAGVTFLLNAACFGLFLSSELF</sequence>
<evidence type="ECO:0000256" key="1">
    <source>
        <dbReference type="SAM" id="Phobius"/>
    </source>
</evidence>
<feature type="transmembrane region" description="Helical" evidence="1">
    <location>
        <begin position="20"/>
        <end position="47"/>
    </location>
</feature>
<keyword evidence="3" id="KW-1185">Reference proteome</keyword>
<keyword evidence="1" id="KW-0812">Transmembrane</keyword>
<evidence type="ECO:0000313" key="2">
    <source>
        <dbReference type="EMBL" id="RAP75796.1"/>
    </source>
</evidence>
<feature type="transmembrane region" description="Helical" evidence="1">
    <location>
        <begin position="59"/>
        <end position="82"/>
    </location>
</feature>
<dbReference type="EMBL" id="QLUW01000002">
    <property type="protein sequence ID" value="RAP75796.1"/>
    <property type="molecule type" value="Genomic_DNA"/>
</dbReference>
<accession>A0A328U712</accession>
<dbReference type="RefSeq" id="WP_112882021.1">
    <property type="nucleotide sequence ID" value="NZ_QLUW01000002.1"/>
</dbReference>